<sequence>MLAAPDQPSAELFAKISGGVHQLVDDRGGDQKWGIHAYRAMREAGFVDLSMTSFSESWQGGSAAIGLHSANTVQVRAELVAKGLAAEAEVETFLNLLDDPELAVSSYPLFSTSGRRPN</sequence>
<organism evidence="1 2">
    <name type="scientific">Fodinicola feengrottensis</name>
    <dbReference type="NCBI Taxonomy" id="435914"/>
    <lineage>
        <taxon>Bacteria</taxon>
        <taxon>Bacillati</taxon>
        <taxon>Actinomycetota</taxon>
        <taxon>Actinomycetes</taxon>
        <taxon>Mycobacteriales</taxon>
        <taxon>Fodinicola</taxon>
    </lineage>
</organism>
<accession>A0ABN2HA44</accession>
<reference evidence="1 2" key="1">
    <citation type="journal article" date="2019" name="Int. J. Syst. Evol. Microbiol.">
        <title>The Global Catalogue of Microorganisms (GCM) 10K type strain sequencing project: providing services to taxonomists for standard genome sequencing and annotation.</title>
        <authorList>
            <consortium name="The Broad Institute Genomics Platform"/>
            <consortium name="The Broad Institute Genome Sequencing Center for Infectious Disease"/>
            <person name="Wu L."/>
            <person name="Ma J."/>
        </authorList>
    </citation>
    <scope>NUCLEOTIDE SEQUENCE [LARGE SCALE GENOMIC DNA]</scope>
    <source>
        <strain evidence="1 2">JCM 14718</strain>
    </source>
</reference>
<comment type="caution">
    <text evidence="1">The sequence shown here is derived from an EMBL/GenBank/DDBJ whole genome shotgun (WGS) entry which is preliminary data.</text>
</comment>
<evidence type="ECO:0000313" key="1">
    <source>
        <dbReference type="EMBL" id="GAA1684123.1"/>
    </source>
</evidence>
<evidence type="ECO:0000313" key="2">
    <source>
        <dbReference type="Proteomes" id="UP001500618"/>
    </source>
</evidence>
<dbReference type="Proteomes" id="UP001500618">
    <property type="component" value="Unassembled WGS sequence"/>
</dbReference>
<keyword evidence="2" id="KW-1185">Reference proteome</keyword>
<name>A0ABN2HA44_9ACTN</name>
<dbReference type="EMBL" id="BAAANY010000012">
    <property type="protein sequence ID" value="GAA1684123.1"/>
    <property type="molecule type" value="Genomic_DNA"/>
</dbReference>
<protein>
    <submittedName>
        <fullName evidence="1">Uncharacterized protein</fullName>
    </submittedName>
</protein>
<gene>
    <name evidence="1" type="ORF">GCM10009765_36890</name>
</gene>
<proteinExistence type="predicted"/>